<sequence length="126" mass="13149">MIATLVGILLYGATPGEHAPCIRRDDYGAMDGEHLTLDISIIQAGVHDSIEARQSDCPGAAPITLYANGPALRKLLDAHIGRGNGMAHARVTGIVRLLPAPPGGEARLALRLIRVESAWVAAAATP</sequence>
<protein>
    <submittedName>
        <fullName evidence="1">Uncharacterized protein</fullName>
    </submittedName>
</protein>
<dbReference type="EMBL" id="CP049109">
    <property type="protein sequence ID" value="QIG78941.1"/>
    <property type="molecule type" value="Genomic_DNA"/>
</dbReference>
<dbReference type="AlphaFoldDB" id="A0A6G6Y276"/>
<dbReference type="Proteomes" id="UP000501568">
    <property type="component" value="Chromosome"/>
</dbReference>
<accession>A0A6G6Y276</accession>
<gene>
    <name evidence="1" type="ORF">G5C33_03500</name>
</gene>
<keyword evidence="2" id="KW-1185">Reference proteome</keyword>
<evidence type="ECO:0000313" key="2">
    <source>
        <dbReference type="Proteomes" id="UP000501568"/>
    </source>
</evidence>
<evidence type="ECO:0000313" key="1">
    <source>
        <dbReference type="EMBL" id="QIG78941.1"/>
    </source>
</evidence>
<reference evidence="1 2" key="1">
    <citation type="submission" date="2020-02" db="EMBL/GenBank/DDBJ databases">
        <authorList>
            <person name="Zheng R.K."/>
            <person name="Sun C.M."/>
        </authorList>
    </citation>
    <scope>NUCLEOTIDE SEQUENCE [LARGE SCALE GENOMIC DNA]</scope>
    <source>
        <strain evidence="2">zrk23</strain>
    </source>
</reference>
<organism evidence="1 2">
    <name type="scientific">Stakelama tenebrarum</name>
    <dbReference type="NCBI Taxonomy" id="2711215"/>
    <lineage>
        <taxon>Bacteria</taxon>
        <taxon>Pseudomonadati</taxon>
        <taxon>Pseudomonadota</taxon>
        <taxon>Alphaproteobacteria</taxon>
        <taxon>Sphingomonadales</taxon>
        <taxon>Sphingomonadaceae</taxon>
        <taxon>Stakelama</taxon>
    </lineage>
</organism>
<dbReference type="RefSeq" id="WP_165325941.1">
    <property type="nucleotide sequence ID" value="NZ_CP049109.1"/>
</dbReference>
<proteinExistence type="predicted"/>
<name>A0A6G6Y276_9SPHN</name>
<dbReference type="KEGG" id="spzr:G5C33_03500"/>